<dbReference type="Proteomes" id="UP000284772">
    <property type="component" value="Unassembled WGS sequence"/>
</dbReference>
<accession>A0A3E4KQ63</accession>
<proteinExistence type="predicted"/>
<evidence type="ECO:0000313" key="4">
    <source>
        <dbReference type="Proteomes" id="UP000284772"/>
    </source>
</evidence>
<dbReference type="EMBL" id="QRPE01000014">
    <property type="protein sequence ID" value="RHL92166.1"/>
    <property type="molecule type" value="Genomic_DNA"/>
</dbReference>
<evidence type="ECO:0000313" key="2">
    <source>
        <dbReference type="EMBL" id="RGT50265.1"/>
    </source>
</evidence>
<organism evidence="3 5">
    <name type="scientific">Bacteroides intestinalis</name>
    <dbReference type="NCBI Taxonomy" id="329854"/>
    <lineage>
        <taxon>Bacteria</taxon>
        <taxon>Pseudomonadati</taxon>
        <taxon>Bacteroidota</taxon>
        <taxon>Bacteroidia</taxon>
        <taxon>Bacteroidales</taxon>
        <taxon>Bacteroidaceae</taxon>
        <taxon>Bacteroides</taxon>
    </lineage>
</organism>
<dbReference type="Proteomes" id="UP000285013">
    <property type="component" value="Unassembled WGS sequence"/>
</dbReference>
<sequence>MWSISVPLLQSEEGCPKGGVVGEKEFLILMINRFFIVLPTTSPYGYSSSREEENEDTTVNHLPLVNHHL</sequence>
<dbReference type="AlphaFoldDB" id="A0A3E4KQ63"/>
<name>A0A3E4KQ63_9BACE</name>
<comment type="caution">
    <text evidence="3">The sequence shown here is derived from an EMBL/GenBank/DDBJ whole genome shotgun (WGS) entry which is preliminary data.</text>
</comment>
<evidence type="ECO:0000313" key="5">
    <source>
        <dbReference type="Proteomes" id="UP000285013"/>
    </source>
</evidence>
<reference evidence="4 5" key="1">
    <citation type="submission" date="2018-08" db="EMBL/GenBank/DDBJ databases">
        <title>A genome reference for cultivated species of the human gut microbiota.</title>
        <authorList>
            <person name="Zou Y."/>
            <person name="Xue W."/>
            <person name="Luo G."/>
        </authorList>
    </citation>
    <scope>NUCLEOTIDE SEQUENCE [LARGE SCALE GENOMIC DNA]</scope>
    <source>
        <strain evidence="2 4">AF19-10AC</strain>
        <strain evidence="3 5">AF36-16BH</strain>
    </source>
</reference>
<protein>
    <submittedName>
        <fullName evidence="3">Uncharacterized protein</fullName>
    </submittedName>
</protein>
<feature type="region of interest" description="Disordered" evidence="1">
    <location>
        <begin position="46"/>
        <end position="69"/>
    </location>
</feature>
<dbReference type="EMBL" id="QRWT01000015">
    <property type="protein sequence ID" value="RGT50265.1"/>
    <property type="molecule type" value="Genomic_DNA"/>
</dbReference>
<evidence type="ECO:0000313" key="3">
    <source>
        <dbReference type="EMBL" id="RHL92166.1"/>
    </source>
</evidence>
<gene>
    <name evidence="2" type="ORF">DWX27_13880</name>
    <name evidence="3" type="ORF">DWZ95_12770</name>
</gene>
<evidence type="ECO:0000256" key="1">
    <source>
        <dbReference type="SAM" id="MobiDB-lite"/>
    </source>
</evidence>